<evidence type="ECO:0000313" key="2">
    <source>
        <dbReference type="EMBL" id="KXZ45664.1"/>
    </source>
</evidence>
<dbReference type="GO" id="GO:0090730">
    <property type="term" value="C:Las1 complex"/>
    <property type="evidence" value="ECO:0007669"/>
    <property type="project" value="InterPro"/>
</dbReference>
<dbReference type="STRING" id="33097.A0A150G751"/>
<dbReference type="GO" id="GO:0000460">
    <property type="term" value="P:maturation of 5.8S rRNA"/>
    <property type="evidence" value="ECO:0007669"/>
    <property type="project" value="TreeGrafter"/>
</dbReference>
<dbReference type="GO" id="GO:0005524">
    <property type="term" value="F:ATP binding"/>
    <property type="evidence" value="ECO:0007669"/>
    <property type="project" value="InterPro"/>
</dbReference>
<comment type="caution">
    <text evidence="2">The sequence shown here is derived from an EMBL/GenBank/DDBJ whole genome shotgun (WGS) entry which is preliminary data.</text>
</comment>
<dbReference type="OrthoDB" id="541358at2759"/>
<dbReference type="InterPro" id="IPR007174">
    <property type="entry name" value="Las1"/>
</dbReference>
<dbReference type="Proteomes" id="UP000075714">
    <property type="component" value="Unassembled WGS sequence"/>
</dbReference>
<reference evidence="3" key="1">
    <citation type="journal article" date="2016" name="Nat. Commun.">
        <title>The Gonium pectorale genome demonstrates co-option of cell cycle regulation during the evolution of multicellularity.</title>
        <authorList>
            <person name="Hanschen E.R."/>
            <person name="Marriage T.N."/>
            <person name="Ferris P.J."/>
            <person name="Hamaji T."/>
            <person name="Toyoda A."/>
            <person name="Fujiyama A."/>
            <person name="Neme R."/>
            <person name="Noguchi H."/>
            <person name="Minakuchi Y."/>
            <person name="Suzuki M."/>
            <person name="Kawai-Toyooka H."/>
            <person name="Smith D.R."/>
            <person name="Sparks H."/>
            <person name="Anderson J."/>
            <person name="Bakaric R."/>
            <person name="Luria V."/>
            <person name="Karger A."/>
            <person name="Kirschner M.W."/>
            <person name="Durand P.M."/>
            <person name="Michod R.E."/>
            <person name="Nozaki H."/>
            <person name="Olson B.J."/>
        </authorList>
    </citation>
    <scope>NUCLEOTIDE SEQUENCE [LARGE SCALE GENOMIC DNA]</scope>
    <source>
        <strain evidence="3">NIES-2863</strain>
    </source>
</reference>
<sequence>MAMQTYRRQQTSRVDPARYLYMPVLSGFRSAPAEGDGASTPSALYKRYKLSEEKTFASFFHPDKEALLKLVDQFLTKSGKFSIPGYPQKLGFLLYGPPGTGKTSLIKALAQHTKSLPLIRLVNGISDSQQKGRVASSVAVLSDAAGLPRALVDVRHEATHNELPSLPLLRAAADSALAWLRENYWEGQRQALAAASDRIAALLTCLADSWRAAAAAGLSGSGGTADPVDDDDDEEVMEEAAASYSGPEGQRIRKQALSDLRSLLPPAFTHEMIGPLLDGAALRPPALPQPSASSASWAHQQQQQQRPQQQIEELAWKSVAQLSSSGQGAALLSPSRKNSGRLAKKGAQSAPAATAKQQHGSTAAGLDGSEVGCDAADDASLDGPVSSEQLEALLAIVRGGTSELRSGLSEPAQAIGGTEALGTLGLSRGGSGSGSGSGARGGDGLAPMDAPGPGEPTDHEQCRQVVMEALQRALALAGSRRATKRRQPEPEVGGAGNAWPADTGNVANANDDGKDAQGRDCRKQPGARRLPDLTGPPPPSSAADLAARQVPGECRQDATTAKPAGHPDPGGPECADVHDVGAPEAAVPAATGAVLTEEVPYDAETAQYESPQQYGGVGCGVDEQEEEDVEEEDGGRADRVPGGRSGLFGALLVQQEQQQLQVSEKGHLTSVGFLL</sequence>
<keyword evidence="3" id="KW-1185">Reference proteome</keyword>
<feature type="region of interest" description="Disordered" evidence="1">
    <location>
        <begin position="327"/>
        <end position="369"/>
    </location>
</feature>
<dbReference type="Pfam" id="PF04031">
    <property type="entry name" value="Las1"/>
    <property type="match status" value="1"/>
</dbReference>
<dbReference type="GO" id="GO:0030687">
    <property type="term" value="C:preribosome, large subunit precursor"/>
    <property type="evidence" value="ECO:0007669"/>
    <property type="project" value="TreeGrafter"/>
</dbReference>
<dbReference type="EMBL" id="LSYV01000053">
    <property type="protein sequence ID" value="KXZ45664.1"/>
    <property type="molecule type" value="Genomic_DNA"/>
</dbReference>
<dbReference type="AlphaFoldDB" id="A0A150G751"/>
<proteinExistence type="predicted"/>
<feature type="region of interest" description="Disordered" evidence="1">
    <location>
        <begin position="421"/>
        <end position="459"/>
    </location>
</feature>
<evidence type="ECO:0000256" key="1">
    <source>
        <dbReference type="SAM" id="MobiDB-lite"/>
    </source>
</evidence>
<dbReference type="GO" id="GO:0016887">
    <property type="term" value="F:ATP hydrolysis activity"/>
    <property type="evidence" value="ECO:0007669"/>
    <property type="project" value="InterPro"/>
</dbReference>
<evidence type="ECO:0000313" key="3">
    <source>
        <dbReference type="Proteomes" id="UP000075714"/>
    </source>
</evidence>
<dbReference type="PANTHER" id="PTHR15002">
    <property type="entry name" value="RIBOSOMAL BIOGENESIS PROTEIN LAS1L"/>
    <property type="match status" value="1"/>
</dbReference>
<dbReference type="SUPFAM" id="SSF52540">
    <property type="entry name" value="P-loop containing nucleoside triphosphate hydrolases"/>
    <property type="match status" value="1"/>
</dbReference>
<name>A0A150G751_GONPE</name>
<dbReference type="Gene3D" id="3.40.50.300">
    <property type="entry name" value="P-loop containing nucleotide triphosphate hydrolases"/>
    <property type="match status" value="1"/>
</dbReference>
<organism evidence="2 3">
    <name type="scientific">Gonium pectorale</name>
    <name type="common">Green alga</name>
    <dbReference type="NCBI Taxonomy" id="33097"/>
    <lineage>
        <taxon>Eukaryota</taxon>
        <taxon>Viridiplantae</taxon>
        <taxon>Chlorophyta</taxon>
        <taxon>core chlorophytes</taxon>
        <taxon>Chlorophyceae</taxon>
        <taxon>CS clade</taxon>
        <taxon>Chlamydomonadales</taxon>
        <taxon>Volvocaceae</taxon>
        <taxon>Gonium</taxon>
    </lineage>
</organism>
<gene>
    <name evidence="2" type="ORF">GPECTOR_52g62</name>
</gene>
<accession>A0A150G751</accession>
<protein>
    <submittedName>
        <fullName evidence="2">Uncharacterized protein</fullName>
    </submittedName>
</protein>
<feature type="region of interest" description="Disordered" evidence="1">
    <location>
        <begin position="611"/>
        <end position="643"/>
    </location>
</feature>
<dbReference type="GO" id="GO:0004519">
    <property type="term" value="F:endonuclease activity"/>
    <property type="evidence" value="ECO:0007669"/>
    <property type="project" value="InterPro"/>
</dbReference>
<feature type="compositionally biased region" description="Acidic residues" evidence="1">
    <location>
        <begin position="227"/>
        <end position="238"/>
    </location>
</feature>
<feature type="compositionally biased region" description="Acidic residues" evidence="1">
    <location>
        <begin position="622"/>
        <end position="633"/>
    </location>
</feature>
<feature type="region of interest" description="Disordered" evidence="1">
    <location>
        <begin position="281"/>
        <end position="310"/>
    </location>
</feature>
<dbReference type="InterPro" id="IPR027417">
    <property type="entry name" value="P-loop_NTPase"/>
</dbReference>
<feature type="compositionally biased region" description="Gly residues" evidence="1">
    <location>
        <begin position="427"/>
        <end position="444"/>
    </location>
</feature>
<dbReference type="PANTHER" id="PTHR15002:SF0">
    <property type="entry name" value="RIBOSOMAL BIOGENESIS PROTEIN LAS1L"/>
    <property type="match status" value="1"/>
</dbReference>
<feature type="compositionally biased region" description="Basic and acidic residues" evidence="1">
    <location>
        <begin position="511"/>
        <end position="523"/>
    </location>
</feature>
<feature type="region of interest" description="Disordered" evidence="1">
    <location>
        <begin position="476"/>
        <end position="578"/>
    </location>
</feature>
<dbReference type="GO" id="GO:0000470">
    <property type="term" value="P:maturation of LSU-rRNA"/>
    <property type="evidence" value="ECO:0007669"/>
    <property type="project" value="TreeGrafter"/>
</dbReference>
<feature type="region of interest" description="Disordered" evidence="1">
    <location>
        <begin position="216"/>
        <end position="250"/>
    </location>
</feature>